<dbReference type="InterPro" id="IPR013325">
    <property type="entry name" value="RNA_pol_sigma_r2"/>
</dbReference>
<dbReference type="GO" id="GO:0003677">
    <property type="term" value="F:DNA binding"/>
    <property type="evidence" value="ECO:0007669"/>
    <property type="project" value="UniProtKB-KW"/>
</dbReference>
<name>A0A1J0AAP3_9CYAN</name>
<dbReference type="AlphaFoldDB" id="A0A1J0AAP3"/>
<gene>
    <name evidence="6" type="primary">sigB</name>
    <name evidence="6" type="ORF">GlitD10_0667</name>
</gene>
<dbReference type="InterPro" id="IPR036388">
    <property type="entry name" value="WH-like_DNA-bd_sf"/>
</dbReference>
<dbReference type="SUPFAM" id="SSF88946">
    <property type="entry name" value="Sigma2 domain of RNA polymerase sigma factors"/>
    <property type="match status" value="1"/>
</dbReference>
<dbReference type="InterPro" id="IPR007627">
    <property type="entry name" value="RNA_pol_sigma70_r2"/>
</dbReference>
<dbReference type="NCBIfam" id="NF005644">
    <property type="entry name" value="PRK07408.1"/>
    <property type="match status" value="1"/>
</dbReference>
<dbReference type="Pfam" id="PF04542">
    <property type="entry name" value="Sigma70_r2"/>
    <property type="match status" value="1"/>
</dbReference>
<dbReference type="Gene3D" id="1.10.10.10">
    <property type="entry name" value="Winged helix-like DNA-binding domain superfamily/Winged helix DNA-binding domain"/>
    <property type="match status" value="2"/>
</dbReference>
<dbReference type="RefSeq" id="WP_071453646.1">
    <property type="nucleotide sequence ID" value="NZ_CP017675.1"/>
</dbReference>
<organism evidence="6 7">
    <name type="scientific">Gloeomargarita lithophora Alchichica-D10</name>
    <dbReference type="NCBI Taxonomy" id="1188229"/>
    <lineage>
        <taxon>Bacteria</taxon>
        <taxon>Bacillati</taxon>
        <taxon>Cyanobacteriota</taxon>
        <taxon>Cyanophyceae</taxon>
        <taxon>Gloeomargaritales</taxon>
        <taxon>Gloeomargaritaceae</taxon>
        <taxon>Gloeomargarita</taxon>
    </lineage>
</organism>
<protein>
    <submittedName>
        <fullName evidence="6">RNA polymerase sigma factor, sigma-70 family</fullName>
    </submittedName>
</protein>
<evidence type="ECO:0000313" key="7">
    <source>
        <dbReference type="Proteomes" id="UP000180235"/>
    </source>
</evidence>
<dbReference type="KEGG" id="glt:GlitD10_0667"/>
<accession>A0A1J0AAP3</accession>
<dbReference type="OrthoDB" id="1185556at2"/>
<dbReference type="InterPro" id="IPR007624">
    <property type="entry name" value="RNA_pol_sigma70_r3"/>
</dbReference>
<dbReference type="GO" id="GO:0016987">
    <property type="term" value="F:sigma factor activity"/>
    <property type="evidence" value="ECO:0007669"/>
    <property type="project" value="UniProtKB-KW"/>
</dbReference>
<dbReference type="Pfam" id="PF04545">
    <property type="entry name" value="Sigma70_r4"/>
    <property type="match status" value="1"/>
</dbReference>
<keyword evidence="3" id="KW-0238">DNA-binding</keyword>
<dbReference type="PROSITE" id="PS00715">
    <property type="entry name" value="SIGMA70_1"/>
    <property type="match status" value="1"/>
</dbReference>
<keyword evidence="2" id="KW-0731">Sigma factor</keyword>
<dbReference type="STRING" id="1188229.GlitD10_0667"/>
<dbReference type="Proteomes" id="UP000180235">
    <property type="component" value="Chromosome"/>
</dbReference>
<dbReference type="InterPro" id="IPR000943">
    <property type="entry name" value="RNA_pol_sigma70"/>
</dbReference>
<keyword evidence="7" id="KW-1185">Reference proteome</keyword>
<dbReference type="EMBL" id="CP017675">
    <property type="protein sequence ID" value="APB32981.1"/>
    <property type="molecule type" value="Genomic_DNA"/>
</dbReference>
<dbReference type="NCBIfam" id="TIGR02937">
    <property type="entry name" value="sigma70-ECF"/>
    <property type="match status" value="1"/>
</dbReference>
<sequence length="268" mass="30921">MPLAIGTPSEQDSSATDDLKGQSLAWLKSYRATGDIRLRNRLVQANMGLVRQEAYRCQHWCREPLEDLMQVGVLGLIQAIERFNVERGVALSSFALPYVRGAIQHYLRDQSPALRLPRRWLELQQRATQVVGQWRQTQGREPTAAELTERLGISLPEWQEAQMAWQNQSLVSLDMCIGDEEGRPLSLGEQMCDPEYRSFQLAQEDRLRLEQSLVHLESRTREILEFVFFHEFTQKEAADYLKVSVVTVSRHMKKGLKRLQELLKDQGD</sequence>
<evidence type="ECO:0000259" key="5">
    <source>
        <dbReference type="PROSITE" id="PS00715"/>
    </source>
</evidence>
<proteinExistence type="predicted"/>
<evidence type="ECO:0000313" key="6">
    <source>
        <dbReference type="EMBL" id="APB32981.1"/>
    </source>
</evidence>
<dbReference type="GO" id="GO:0006352">
    <property type="term" value="P:DNA-templated transcription initiation"/>
    <property type="evidence" value="ECO:0007669"/>
    <property type="project" value="InterPro"/>
</dbReference>
<dbReference type="InterPro" id="IPR013324">
    <property type="entry name" value="RNA_pol_sigma_r3/r4-like"/>
</dbReference>
<evidence type="ECO:0000256" key="3">
    <source>
        <dbReference type="ARBA" id="ARBA00023125"/>
    </source>
</evidence>
<evidence type="ECO:0000256" key="1">
    <source>
        <dbReference type="ARBA" id="ARBA00023015"/>
    </source>
</evidence>
<dbReference type="PANTHER" id="PTHR30385:SF4">
    <property type="entry name" value="RNA POLYMERASE SIGMA-E FACTOR"/>
    <property type="match status" value="1"/>
</dbReference>
<evidence type="ECO:0000256" key="4">
    <source>
        <dbReference type="ARBA" id="ARBA00023163"/>
    </source>
</evidence>
<dbReference type="CDD" id="cd06171">
    <property type="entry name" value="Sigma70_r4"/>
    <property type="match status" value="1"/>
</dbReference>
<keyword evidence="1" id="KW-0805">Transcription regulation</keyword>
<dbReference type="InterPro" id="IPR007630">
    <property type="entry name" value="RNA_pol_sigma70_r4"/>
</dbReference>
<evidence type="ECO:0000256" key="2">
    <source>
        <dbReference type="ARBA" id="ARBA00023082"/>
    </source>
</evidence>
<dbReference type="SUPFAM" id="SSF88659">
    <property type="entry name" value="Sigma3 and sigma4 domains of RNA polymerase sigma factors"/>
    <property type="match status" value="2"/>
</dbReference>
<dbReference type="PANTHER" id="PTHR30385">
    <property type="entry name" value="SIGMA FACTOR F FLAGELLAR"/>
    <property type="match status" value="1"/>
</dbReference>
<reference evidence="6 7" key="1">
    <citation type="submission" date="2016-10" db="EMBL/GenBank/DDBJ databases">
        <title>Description of Gloeomargarita lithophora gen. nov., sp. nov., a thylakoid-bearing basal-branching cyanobacterium with intracellular carbonates, and proposal for Gloeomargaritales ord. nov.</title>
        <authorList>
            <person name="Moreira D."/>
            <person name="Tavera R."/>
            <person name="Benzerara K."/>
            <person name="Skouri-Panet F."/>
            <person name="Couradeau E."/>
            <person name="Gerard E."/>
            <person name="Loussert C."/>
            <person name="Novelo E."/>
            <person name="Zivanovic Y."/>
            <person name="Lopez-Garcia P."/>
        </authorList>
    </citation>
    <scope>NUCLEOTIDE SEQUENCE [LARGE SCALE GENOMIC DNA]</scope>
    <source>
        <strain evidence="6 7">D10</strain>
    </source>
</reference>
<dbReference type="InterPro" id="IPR014284">
    <property type="entry name" value="RNA_pol_sigma-70_dom"/>
</dbReference>
<dbReference type="Pfam" id="PF04539">
    <property type="entry name" value="Sigma70_r3"/>
    <property type="match status" value="1"/>
</dbReference>
<keyword evidence="4" id="KW-0804">Transcription</keyword>
<dbReference type="Gene3D" id="1.20.120.1810">
    <property type="match status" value="1"/>
</dbReference>
<feature type="domain" description="RNA polymerase sigma-70" evidence="5">
    <location>
        <begin position="67"/>
        <end position="80"/>
    </location>
</feature>